<proteinExistence type="predicted"/>
<gene>
    <name evidence="2" type="ordered locus">Bresu_1816</name>
</gene>
<reference evidence="3" key="1">
    <citation type="journal article" date="2011" name="J. Bacteriol.">
        <title>Genome sequences of eight morphologically diverse alphaproteobacteria.</title>
        <authorList>
            <consortium name="US DOE Joint Genome Institute"/>
            <person name="Brown P.J."/>
            <person name="Kysela D.T."/>
            <person name="Buechlein A."/>
            <person name="Hemmerich C."/>
            <person name="Brun Y.V."/>
        </authorList>
    </citation>
    <scope>NUCLEOTIDE SEQUENCE [LARGE SCALE GENOMIC DNA]</scope>
    <source>
        <strain evidence="3">ATCC 15264 / DSM 4735 / LMG 14903 / NBRC 16000 / CB 81</strain>
    </source>
</reference>
<organism evidence="2 3">
    <name type="scientific">Brevundimonas subvibrioides (strain ATCC 15264 / DSM 4735 / LMG 14903 / NBRC 16000 / CB 81)</name>
    <name type="common">Caulobacter subvibrioides</name>
    <dbReference type="NCBI Taxonomy" id="633149"/>
    <lineage>
        <taxon>Bacteria</taxon>
        <taxon>Pseudomonadati</taxon>
        <taxon>Pseudomonadota</taxon>
        <taxon>Alphaproteobacteria</taxon>
        <taxon>Caulobacterales</taxon>
        <taxon>Caulobacteraceae</taxon>
        <taxon>Brevundimonas</taxon>
    </lineage>
</organism>
<keyword evidence="1" id="KW-0472">Membrane</keyword>
<dbReference type="STRING" id="633149.Bresu_1816"/>
<evidence type="ECO:0000313" key="3">
    <source>
        <dbReference type="Proteomes" id="UP000002696"/>
    </source>
</evidence>
<keyword evidence="3" id="KW-1185">Reference proteome</keyword>
<feature type="transmembrane region" description="Helical" evidence="1">
    <location>
        <begin position="12"/>
        <end position="36"/>
    </location>
</feature>
<dbReference type="HOGENOM" id="CLU_3325358_0_0_5"/>
<dbReference type="AlphaFoldDB" id="D9QHG1"/>
<dbReference type="KEGG" id="bsb:Bresu_1816"/>
<evidence type="ECO:0000256" key="1">
    <source>
        <dbReference type="SAM" id="Phobius"/>
    </source>
</evidence>
<accession>D9QHG1</accession>
<dbReference type="InParanoid" id="D9QHG1"/>
<evidence type="ECO:0000313" key="2">
    <source>
        <dbReference type="EMBL" id="ADL01127.1"/>
    </source>
</evidence>
<dbReference type="EMBL" id="CP002102">
    <property type="protein sequence ID" value="ADL01127.1"/>
    <property type="molecule type" value="Genomic_DNA"/>
</dbReference>
<dbReference type="Proteomes" id="UP000002696">
    <property type="component" value="Chromosome"/>
</dbReference>
<protein>
    <submittedName>
        <fullName evidence="2">Uncharacterized protein</fullName>
    </submittedName>
</protein>
<name>D9QHG1_BRESC</name>
<keyword evidence="1" id="KW-1133">Transmembrane helix</keyword>
<sequence length="38" mass="3777">MTSILGFMSRNLRIALAAAIVAGCVGAAGAIGWMTAPL</sequence>
<keyword evidence="1" id="KW-0812">Transmembrane</keyword>